<evidence type="ECO:0000313" key="3">
    <source>
        <dbReference type="Proteomes" id="UP000007054"/>
    </source>
</evidence>
<dbReference type="Proteomes" id="UP000007054">
    <property type="component" value="Chromosome"/>
</dbReference>
<reference evidence="2" key="2">
    <citation type="submission" date="2010-03" db="EMBL/GenBank/DDBJ databases">
        <authorList>
            <person name="Pajon A."/>
        </authorList>
    </citation>
    <scope>NUCLEOTIDE SEQUENCE</scope>
    <source>
        <strain evidence="2">Type strain: 18P13</strain>
    </source>
</reference>
<gene>
    <name evidence="2" type="ordered locus">RUM_02170</name>
</gene>
<dbReference type="PATRIC" id="fig|213810.4.peg.67"/>
<dbReference type="BioCyc" id="RCHA213810:RUM_RS01015-MONOMER"/>
<evidence type="ECO:0000313" key="2">
    <source>
        <dbReference type="EMBL" id="CBL16467.1"/>
    </source>
</evidence>
<dbReference type="AlphaFoldDB" id="D4LA22"/>
<dbReference type="PANTHER" id="PTHR47619">
    <property type="entry name" value="METALLO-HYDROLASE YYCJ-RELATED"/>
    <property type="match status" value="1"/>
</dbReference>
<evidence type="ECO:0000259" key="1">
    <source>
        <dbReference type="SMART" id="SM00849"/>
    </source>
</evidence>
<dbReference type="Gene3D" id="3.60.15.10">
    <property type="entry name" value="Ribonuclease Z/Hydroxyacylglutathione hydrolase-like"/>
    <property type="match status" value="1"/>
</dbReference>
<dbReference type="RefSeq" id="WP_015557374.1">
    <property type="nucleotide sequence ID" value="NC_021039.1"/>
</dbReference>
<dbReference type="KEGG" id="rch:RUM_02170"/>
<keyword evidence="3" id="KW-1185">Reference proteome</keyword>
<dbReference type="SMART" id="SM00849">
    <property type="entry name" value="Lactamase_B"/>
    <property type="match status" value="1"/>
</dbReference>
<reference evidence="2" key="1">
    <citation type="submission" date="2010-03" db="EMBL/GenBank/DDBJ databases">
        <title>The genome sequence of Ruminococcus sp. 18P13.</title>
        <authorList>
            <consortium name="metaHIT consortium -- http://www.metahit.eu/"/>
            <person name="Pajon A."/>
            <person name="Turner K."/>
            <person name="Parkhill J."/>
            <person name="Bernalier A."/>
        </authorList>
    </citation>
    <scope>NUCLEOTIDE SEQUENCE [LARGE SCALE GENOMIC DNA]</scope>
    <source>
        <strain evidence="2">Type strain: 18P13</strain>
    </source>
</reference>
<dbReference type="InterPro" id="IPR052533">
    <property type="entry name" value="WalJ/YycJ-like"/>
</dbReference>
<protein>
    <submittedName>
        <fullName evidence="2">Metal-dependent hydrolases of the beta-lactamase superfamily I</fullName>
    </submittedName>
</protein>
<proteinExistence type="predicted"/>
<organism evidence="2 3">
    <name type="scientific">Ruminococcus champanellensis (strain DSM 18848 / JCM 17042 / KCTC 15320 / 18P13)</name>
    <dbReference type="NCBI Taxonomy" id="213810"/>
    <lineage>
        <taxon>Bacteria</taxon>
        <taxon>Bacillati</taxon>
        <taxon>Bacillota</taxon>
        <taxon>Clostridia</taxon>
        <taxon>Eubacteriales</taxon>
        <taxon>Oscillospiraceae</taxon>
        <taxon>Ruminococcus</taxon>
    </lineage>
</organism>
<dbReference type="GO" id="GO:0016787">
    <property type="term" value="F:hydrolase activity"/>
    <property type="evidence" value="ECO:0007669"/>
    <property type="project" value="UniProtKB-KW"/>
</dbReference>
<feature type="domain" description="Metallo-beta-lactamase" evidence="1">
    <location>
        <begin position="12"/>
        <end position="191"/>
    </location>
</feature>
<sequence>MARIYPLFSSSKGNASFVGSPHGGVLIDAGVSCKRLMQALGDCGIPESAIRGIFITHDHSDHIKGLRMVTKRLKVPVYAQAQTLEKLIAGEHLAPGCPAQVMEGAVTAGDAELTAFDIPHDTVQSCGYRIRTGDGRTCAVCTDLGHVTPTVHQALLGCDLVLLEANYDPRMLANGPYPGYLKQRIASERGHLSNPDSGALAAALVAAGTTRLILGHLSQENNTPALAEQTVEQALGQFRRNGDYLLEVAPVETTGRMVVF</sequence>
<dbReference type="PANTHER" id="PTHR47619:SF1">
    <property type="entry name" value="EXODEOXYRIBONUCLEASE WALJ"/>
    <property type="match status" value="1"/>
</dbReference>
<name>D4LA22_RUMC1</name>
<accession>D4LA22</accession>
<dbReference type="InterPro" id="IPR036866">
    <property type="entry name" value="RibonucZ/Hydroxyglut_hydro"/>
</dbReference>
<dbReference type="EMBL" id="FP929052">
    <property type="protein sequence ID" value="CBL16467.1"/>
    <property type="molecule type" value="Genomic_DNA"/>
</dbReference>
<dbReference type="InterPro" id="IPR001279">
    <property type="entry name" value="Metallo-B-lactamas"/>
</dbReference>
<dbReference type="Pfam" id="PF12706">
    <property type="entry name" value="Lactamase_B_2"/>
    <property type="match status" value="1"/>
</dbReference>
<dbReference type="HOGENOM" id="CLU_073253_1_0_9"/>
<dbReference type="SUPFAM" id="SSF56281">
    <property type="entry name" value="Metallo-hydrolase/oxidoreductase"/>
    <property type="match status" value="1"/>
</dbReference>
<dbReference type="GeneID" id="83155052"/>
<keyword evidence="2" id="KW-0378">Hydrolase</keyword>